<dbReference type="InterPro" id="IPR010727">
    <property type="entry name" value="DUF1302"/>
</dbReference>
<keyword evidence="1" id="KW-0732">Signal</keyword>
<keyword evidence="3" id="KW-1185">Reference proteome</keyword>
<organism evidence="2 3">
    <name type="scientific">Sessilibacter corallicola</name>
    <dbReference type="NCBI Taxonomy" id="2904075"/>
    <lineage>
        <taxon>Bacteria</taxon>
        <taxon>Pseudomonadati</taxon>
        <taxon>Pseudomonadota</taxon>
        <taxon>Gammaproteobacteria</taxon>
        <taxon>Cellvibrionales</taxon>
        <taxon>Cellvibrionaceae</taxon>
        <taxon>Sessilibacter</taxon>
    </lineage>
</organism>
<gene>
    <name evidence="2" type="ORF">NBRC116591_19390</name>
</gene>
<evidence type="ECO:0000256" key="1">
    <source>
        <dbReference type="SAM" id="SignalP"/>
    </source>
</evidence>
<name>A0ABQ0A999_9GAMM</name>
<dbReference type="Pfam" id="PF06980">
    <property type="entry name" value="DUF1302"/>
    <property type="match status" value="1"/>
</dbReference>
<sequence length="586" mass="64460">MANKFKSQRRTRLYCCATALTLTASSFTPNLYAGSFSIGEIEGTFSSQLSVGNSWRVESQDTKFISSGNGGTGVSTTADDGNNNFKRGDTFSRIFKGNHDLELTYQNYGAFFRGKYWYDFELEDNDRPHGHIANNYSANTPLNDDQFSKTAQFSGVLLLDAFVYGSFDVNEMPLDLRLGSQVVSWGESTFIRGGINSINPVDVSAFRRPGAEIKEGLLPVPMLYGSLGLTDNLSLEGFYQLQWKKTEIEGCGTYFSTVDWAADGCNGLAYAASVPDATNILIDAVGERRRDRDASDSGQFGLAARYYSEKLDTEFGVYYLNYHSRVPFVSAYRTTTNFPATRNLLTNAVESAEYGVFFPEDIELYGLSAATNVGNWALSGEISYRPNLPIQINGNDLLVATLFDGSSGLSPLDEALRNIALGDELRGTRDFKVTQAQATAVGFFDQVLGASRITVIGEVGTSFVHDLDDELRYGRNTIFGIAPAGDNDGFTTDFSWGYRLRTSFDYPNAFAGIDLRPVISFSHDIEGHSPSPGAQFNEGRKTLGIALNFDYISKYNASISYTRFFGGEFDETSDRDFIALSAGITF</sequence>
<proteinExistence type="predicted"/>
<evidence type="ECO:0000313" key="2">
    <source>
        <dbReference type="EMBL" id="GAA6168128.1"/>
    </source>
</evidence>
<dbReference type="Proteomes" id="UP001465153">
    <property type="component" value="Unassembled WGS sequence"/>
</dbReference>
<dbReference type="RefSeq" id="WP_353302797.1">
    <property type="nucleotide sequence ID" value="NZ_BAABWN010000006.1"/>
</dbReference>
<reference evidence="2 3" key="1">
    <citation type="submission" date="2024-04" db="EMBL/GenBank/DDBJ databases">
        <title>Draft genome sequence of Sessilibacter corallicola NBRC 116591.</title>
        <authorList>
            <person name="Miyakawa T."/>
            <person name="Kusuya Y."/>
            <person name="Miura T."/>
        </authorList>
    </citation>
    <scope>NUCLEOTIDE SEQUENCE [LARGE SCALE GENOMIC DNA]</scope>
    <source>
        <strain evidence="2 3">KU-00831-HH</strain>
    </source>
</reference>
<feature type="signal peptide" evidence="1">
    <location>
        <begin position="1"/>
        <end position="33"/>
    </location>
</feature>
<accession>A0ABQ0A999</accession>
<comment type="caution">
    <text evidence="2">The sequence shown here is derived from an EMBL/GenBank/DDBJ whole genome shotgun (WGS) entry which is preliminary data.</text>
</comment>
<protein>
    <submittedName>
        <fullName evidence="2">DUF1302 domain-containing protein</fullName>
    </submittedName>
</protein>
<feature type="chain" id="PRO_5045362616" evidence="1">
    <location>
        <begin position="34"/>
        <end position="586"/>
    </location>
</feature>
<evidence type="ECO:0000313" key="3">
    <source>
        <dbReference type="Proteomes" id="UP001465153"/>
    </source>
</evidence>
<dbReference type="EMBL" id="BAABWN010000006">
    <property type="protein sequence ID" value="GAA6168128.1"/>
    <property type="molecule type" value="Genomic_DNA"/>
</dbReference>